<organism evidence="1">
    <name type="scientific">marine sediment metagenome</name>
    <dbReference type="NCBI Taxonomy" id="412755"/>
    <lineage>
        <taxon>unclassified sequences</taxon>
        <taxon>metagenomes</taxon>
        <taxon>ecological metagenomes</taxon>
    </lineage>
</organism>
<gene>
    <name evidence="1" type="ORF">S06H3_64067</name>
</gene>
<dbReference type="EMBL" id="BARV01042671">
    <property type="protein sequence ID" value="GAI49879.1"/>
    <property type="molecule type" value="Genomic_DNA"/>
</dbReference>
<accession>X1R2R8</accession>
<name>X1R2R8_9ZZZZ</name>
<comment type="caution">
    <text evidence="1">The sequence shown here is derived from an EMBL/GenBank/DDBJ whole genome shotgun (WGS) entry which is preliminary data.</text>
</comment>
<proteinExistence type="predicted"/>
<reference evidence="1" key="1">
    <citation type="journal article" date="2014" name="Front. Microbiol.">
        <title>High frequency of phylogenetically diverse reductive dehalogenase-homologous genes in deep subseafloor sedimentary metagenomes.</title>
        <authorList>
            <person name="Kawai M."/>
            <person name="Futagami T."/>
            <person name="Toyoda A."/>
            <person name="Takaki Y."/>
            <person name="Nishi S."/>
            <person name="Hori S."/>
            <person name="Arai W."/>
            <person name="Tsubouchi T."/>
            <person name="Morono Y."/>
            <person name="Uchiyama I."/>
            <person name="Ito T."/>
            <person name="Fujiyama A."/>
            <person name="Inagaki F."/>
            <person name="Takami H."/>
        </authorList>
    </citation>
    <scope>NUCLEOTIDE SEQUENCE</scope>
    <source>
        <strain evidence="1">Expedition CK06-06</strain>
    </source>
</reference>
<sequence>MIAVGFEVVEHLVMPRLEPPWYEVFSNSFIDVVAGIAGNVIGHEIVEIALKKT</sequence>
<evidence type="ECO:0000313" key="1">
    <source>
        <dbReference type="EMBL" id="GAI49879.1"/>
    </source>
</evidence>
<dbReference type="AlphaFoldDB" id="X1R2R8"/>
<protein>
    <submittedName>
        <fullName evidence="1">Uncharacterized protein</fullName>
    </submittedName>
</protein>